<dbReference type="PANTHER" id="PTHR34293:SF1">
    <property type="entry name" value="HTH-TYPE TRANSCRIPTIONAL REGULATOR TRMBL2"/>
    <property type="match status" value="1"/>
</dbReference>
<comment type="caution">
    <text evidence="2">The sequence shown here is derived from an EMBL/GenBank/DDBJ whole genome shotgun (WGS) entry which is preliminary data.</text>
</comment>
<dbReference type="SUPFAM" id="SSF46894">
    <property type="entry name" value="C-terminal effector domain of the bipartite response regulators"/>
    <property type="match status" value="1"/>
</dbReference>
<protein>
    <submittedName>
        <fullName evidence="2">HTH domain-containing protein</fullName>
    </submittedName>
</protein>
<gene>
    <name evidence="2" type="ORF">FOE67_08035</name>
</gene>
<dbReference type="SMART" id="SM00421">
    <property type="entry name" value="HTH_LUXR"/>
    <property type="match status" value="1"/>
</dbReference>
<dbReference type="CDD" id="cd06170">
    <property type="entry name" value="LuxR_C_like"/>
    <property type="match status" value="1"/>
</dbReference>
<dbReference type="Gene3D" id="1.10.10.10">
    <property type="entry name" value="Winged helix-like DNA-binding domain superfamily/Winged helix DNA-binding domain"/>
    <property type="match status" value="1"/>
</dbReference>
<dbReference type="InterPro" id="IPR016032">
    <property type="entry name" value="Sig_transdc_resp-reg_C-effctor"/>
</dbReference>
<dbReference type="PANTHER" id="PTHR34293">
    <property type="entry name" value="HTH-TYPE TRANSCRIPTIONAL REGULATOR TRMBL2"/>
    <property type="match status" value="1"/>
</dbReference>
<dbReference type="InterPro" id="IPR051797">
    <property type="entry name" value="TrmB-like"/>
</dbReference>
<evidence type="ECO:0000313" key="3">
    <source>
        <dbReference type="Proteomes" id="UP000530234"/>
    </source>
</evidence>
<proteinExistence type="predicted"/>
<organism evidence="2 3">
    <name type="scientific">Streptomyces calidiresistens</name>
    <dbReference type="NCBI Taxonomy" id="1485586"/>
    <lineage>
        <taxon>Bacteria</taxon>
        <taxon>Bacillati</taxon>
        <taxon>Actinomycetota</taxon>
        <taxon>Actinomycetes</taxon>
        <taxon>Kitasatosporales</taxon>
        <taxon>Streptomycetaceae</taxon>
        <taxon>Streptomyces</taxon>
    </lineage>
</organism>
<keyword evidence="3" id="KW-1185">Reference proteome</keyword>
<feature type="domain" description="HTH luxR-type" evidence="1">
    <location>
        <begin position="263"/>
        <end position="326"/>
    </location>
</feature>
<dbReference type="Pfam" id="PF00196">
    <property type="entry name" value="GerE"/>
    <property type="match status" value="1"/>
</dbReference>
<dbReference type="PROSITE" id="PS50043">
    <property type="entry name" value="HTH_LUXR_2"/>
    <property type="match status" value="1"/>
</dbReference>
<dbReference type="AlphaFoldDB" id="A0A7W3XW39"/>
<dbReference type="InterPro" id="IPR036388">
    <property type="entry name" value="WH-like_DNA-bd_sf"/>
</dbReference>
<name>A0A7W3XW39_9ACTN</name>
<sequence>METGTGIGLDKKSETLYVKLLLGLRWTPEELGRELDRRESEVICLIDGLREEGLVVASGDVPGAYRAVEPCVALPALLSRRMHAPQMAQPRAAAIERFVKLHEYTTDRVSRPDSGHSRDETATLVERLIARAERDVIFLVPGGSPDGPGDVDGSCFELSKPIIDMSLRRGATVRSLWTSSALSHPAGAEHARWMADQGAQLRHVGSLPVRAIVVDGELAVQISEDRTVARVVRGGGGLERLNALADQLWQRGVGLRSPAGRAVSTGPRRPRSETVLRLLAEGLTDDAIARRLGCSVRTVRNDIACAMSALDARSRFQAGARARQVGLI</sequence>
<dbReference type="EMBL" id="VKHS01000125">
    <property type="protein sequence ID" value="MBB0229464.1"/>
    <property type="molecule type" value="Genomic_DNA"/>
</dbReference>
<accession>A0A7W3XW39</accession>
<dbReference type="GO" id="GO:0003677">
    <property type="term" value="F:DNA binding"/>
    <property type="evidence" value="ECO:0007669"/>
    <property type="project" value="InterPro"/>
</dbReference>
<evidence type="ECO:0000313" key="2">
    <source>
        <dbReference type="EMBL" id="MBB0229464.1"/>
    </source>
</evidence>
<dbReference type="GO" id="GO:0006355">
    <property type="term" value="P:regulation of DNA-templated transcription"/>
    <property type="evidence" value="ECO:0007669"/>
    <property type="project" value="InterPro"/>
</dbReference>
<dbReference type="Proteomes" id="UP000530234">
    <property type="component" value="Unassembled WGS sequence"/>
</dbReference>
<dbReference type="InterPro" id="IPR000792">
    <property type="entry name" value="Tscrpt_reg_LuxR_C"/>
</dbReference>
<dbReference type="RefSeq" id="WP_182606038.1">
    <property type="nucleotide sequence ID" value="NZ_VKHS01000125.1"/>
</dbReference>
<reference evidence="3" key="1">
    <citation type="submission" date="2019-10" db="EMBL/GenBank/DDBJ databases">
        <title>Streptomyces sp. nov., a novel actinobacterium isolated from alkaline environment.</title>
        <authorList>
            <person name="Golinska P."/>
        </authorList>
    </citation>
    <scope>NUCLEOTIDE SEQUENCE [LARGE SCALE GENOMIC DNA]</scope>
    <source>
        <strain evidence="3">DSM 42108</strain>
    </source>
</reference>
<evidence type="ECO:0000259" key="1">
    <source>
        <dbReference type="PROSITE" id="PS50043"/>
    </source>
</evidence>